<dbReference type="EMBL" id="JAINDJ010000004">
    <property type="protein sequence ID" value="KAG9448833.1"/>
    <property type="molecule type" value="Genomic_DNA"/>
</dbReference>
<dbReference type="NCBIfam" id="TIGR00756">
    <property type="entry name" value="PPR"/>
    <property type="match status" value="10"/>
</dbReference>
<sequence>MLKIGDLRPRKCNEVMVFLGLGSGFSRHPKFLPIFCRFGLSRASSSRNLKESPGTGSIQNLDIFNSEVVSEIYGCNLKISNLGKCRQVEEARRLFDEMPRRDVVSYTTMITVHLRNRELLKAEKLLEEMPERTVVVESAMIDGYAKAGRIHDARRVFDGMSNRNVVSWTSLISGYLRAGQIDEARSLFDRMPVKNIVSWTTMLLGFARNGLIAEARDIFDRMPEKNVVSSTAMMKAYIEHGQVDDARKLFDEMPQRNVYSWNILISGYFIENRVTEAVKLFELMPHRNAVSWTTMVTGLARNGAIEDARKFFDQMPAKDIAAYNAMVTAYTQNGFIIEAGKLFSVMPDRNAVTWNAIIDGYVKEGLRAEAFKQFARMLRLSVRPNDTTFGTVIASFEAVIEITQVHALIILLGFELYTLTSNALITAYSRSGDMGSSQLAFGRAAAKDVVSWTAMICAYAIHGRVANALSLFANMIRSGATPDRITFLGVLWACSHSGLVEKGQKVFNSMKQGYHLEPTNEHYTCLVDLLARAGFVKEAKRVVRLIPPDQCDAPILAALLRANSHSEDAIRLVGGKLIELEPDVCGGYVQLANLYAAQGMWADVAQVRKKMRERKVKKLAGYSEIVVQKSRHVFYAGDRRHPQAKEIYAMLEEELLPPMKDINARLDN</sequence>
<evidence type="ECO:0000313" key="3">
    <source>
        <dbReference type="EMBL" id="KAG9448833.1"/>
    </source>
</evidence>
<dbReference type="FunFam" id="1.25.40.10:FF:001810">
    <property type="entry name" value="Pentatricopeptide repeat-containing protein mitochondrial"/>
    <property type="match status" value="1"/>
</dbReference>
<feature type="repeat" description="PPR" evidence="2">
    <location>
        <begin position="102"/>
        <end position="136"/>
    </location>
</feature>
<dbReference type="Pfam" id="PF13041">
    <property type="entry name" value="PPR_2"/>
    <property type="match status" value="3"/>
</dbReference>
<dbReference type="Gene3D" id="1.25.40.10">
    <property type="entry name" value="Tetratricopeptide repeat domain"/>
    <property type="match status" value="5"/>
</dbReference>
<dbReference type="InterPro" id="IPR002885">
    <property type="entry name" value="PPR_rpt"/>
</dbReference>
<evidence type="ECO:0000256" key="2">
    <source>
        <dbReference type="PROSITE-ProRule" id="PRU00708"/>
    </source>
</evidence>
<dbReference type="AlphaFoldDB" id="A0AAV7ENL5"/>
<protein>
    <submittedName>
        <fullName evidence="3">Uncharacterized protein</fullName>
    </submittedName>
</protein>
<accession>A0AAV7ENL5</accession>
<organism evidence="3 4">
    <name type="scientific">Aristolochia fimbriata</name>
    <name type="common">White veined hardy Dutchman's pipe vine</name>
    <dbReference type="NCBI Taxonomy" id="158543"/>
    <lineage>
        <taxon>Eukaryota</taxon>
        <taxon>Viridiplantae</taxon>
        <taxon>Streptophyta</taxon>
        <taxon>Embryophyta</taxon>
        <taxon>Tracheophyta</taxon>
        <taxon>Spermatophyta</taxon>
        <taxon>Magnoliopsida</taxon>
        <taxon>Magnoliidae</taxon>
        <taxon>Piperales</taxon>
        <taxon>Aristolochiaceae</taxon>
        <taxon>Aristolochia</taxon>
    </lineage>
</organism>
<dbReference type="InterPro" id="IPR046848">
    <property type="entry name" value="E_motif"/>
</dbReference>
<feature type="repeat" description="PPR" evidence="2">
    <location>
        <begin position="226"/>
        <end position="260"/>
    </location>
</feature>
<dbReference type="Pfam" id="PF20430">
    <property type="entry name" value="Eplus_motif"/>
    <property type="match status" value="1"/>
</dbReference>
<name>A0AAV7ENL5_ARIFI</name>
<dbReference type="PROSITE" id="PS51375">
    <property type="entry name" value="PPR"/>
    <property type="match status" value="6"/>
</dbReference>
<dbReference type="GO" id="GO:0009451">
    <property type="term" value="P:RNA modification"/>
    <property type="evidence" value="ECO:0007669"/>
    <property type="project" value="InterPro"/>
</dbReference>
<gene>
    <name evidence="3" type="ORF">H6P81_008798</name>
</gene>
<evidence type="ECO:0000313" key="4">
    <source>
        <dbReference type="Proteomes" id="UP000825729"/>
    </source>
</evidence>
<dbReference type="InterPro" id="IPR046960">
    <property type="entry name" value="PPR_At4g14850-like_plant"/>
</dbReference>
<dbReference type="Pfam" id="PF01535">
    <property type="entry name" value="PPR"/>
    <property type="match status" value="8"/>
</dbReference>
<dbReference type="FunFam" id="1.25.40.10:FF:000125">
    <property type="entry name" value="Pentatricopeptide repeat-containing protein"/>
    <property type="match status" value="2"/>
</dbReference>
<keyword evidence="1" id="KW-0677">Repeat</keyword>
<feature type="repeat" description="PPR" evidence="2">
    <location>
        <begin position="350"/>
        <end position="384"/>
    </location>
</feature>
<dbReference type="SUPFAM" id="SSF48452">
    <property type="entry name" value="TPR-like"/>
    <property type="match status" value="2"/>
</dbReference>
<dbReference type="GO" id="GO:0048731">
    <property type="term" value="P:system development"/>
    <property type="evidence" value="ECO:0007669"/>
    <property type="project" value="UniProtKB-ARBA"/>
</dbReference>
<dbReference type="Pfam" id="PF20431">
    <property type="entry name" value="E_motif"/>
    <property type="match status" value="1"/>
</dbReference>
<feature type="repeat" description="PPR" evidence="2">
    <location>
        <begin position="448"/>
        <end position="482"/>
    </location>
</feature>
<reference evidence="3 4" key="1">
    <citation type="submission" date="2021-07" db="EMBL/GenBank/DDBJ databases">
        <title>The Aristolochia fimbriata genome: insights into angiosperm evolution, floral development and chemical biosynthesis.</title>
        <authorList>
            <person name="Jiao Y."/>
        </authorList>
    </citation>
    <scope>NUCLEOTIDE SEQUENCE [LARGE SCALE GENOMIC DNA]</scope>
    <source>
        <strain evidence="3">IBCAS-2021</strain>
        <tissue evidence="3">Leaf</tissue>
    </source>
</reference>
<evidence type="ECO:0000256" key="1">
    <source>
        <dbReference type="ARBA" id="ARBA00022737"/>
    </source>
</evidence>
<dbReference type="Proteomes" id="UP000825729">
    <property type="component" value="Unassembled WGS sequence"/>
</dbReference>
<comment type="caution">
    <text evidence="3">The sequence shown here is derived from an EMBL/GenBank/DDBJ whole genome shotgun (WGS) entry which is preliminary data.</text>
</comment>
<proteinExistence type="predicted"/>
<dbReference type="GO" id="GO:0003723">
    <property type="term" value="F:RNA binding"/>
    <property type="evidence" value="ECO:0007669"/>
    <property type="project" value="InterPro"/>
</dbReference>
<dbReference type="PANTHER" id="PTHR47926">
    <property type="entry name" value="PENTATRICOPEPTIDE REPEAT-CONTAINING PROTEIN"/>
    <property type="match status" value="1"/>
</dbReference>
<keyword evidence="4" id="KW-1185">Reference proteome</keyword>
<dbReference type="InterPro" id="IPR011990">
    <property type="entry name" value="TPR-like_helical_dom_sf"/>
</dbReference>
<feature type="repeat" description="PPR" evidence="2">
    <location>
        <begin position="288"/>
        <end position="322"/>
    </location>
</feature>
<feature type="repeat" description="PPR" evidence="2">
    <location>
        <begin position="164"/>
        <end position="198"/>
    </location>
</feature>
<dbReference type="PANTHER" id="PTHR47926:SF380">
    <property type="entry name" value="PENTATRICOPEPTIDE REPEAT-CONTAINING PROTEIN"/>
    <property type="match status" value="1"/>
</dbReference>
<dbReference type="InterPro" id="IPR046849">
    <property type="entry name" value="E2_motif"/>
</dbReference>